<keyword evidence="3" id="KW-1185">Reference proteome</keyword>
<dbReference type="AlphaFoldDB" id="A0A448X0Y3"/>
<feature type="non-terminal residue" evidence="2">
    <location>
        <position position="338"/>
    </location>
</feature>
<comment type="caution">
    <text evidence="2">The sequence shown here is derived from an EMBL/GenBank/DDBJ whole genome shotgun (WGS) entry which is preliminary data.</text>
</comment>
<name>A0A448X0Y3_9PLAT</name>
<proteinExistence type="predicted"/>
<gene>
    <name evidence="2" type="ORF">PXEA_LOCUS18614</name>
</gene>
<feature type="region of interest" description="Disordered" evidence="1">
    <location>
        <begin position="133"/>
        <end position="199"/>
    </location>
</feature>
<dbReference type="EMBL" id="CAAALY010072082">
    <property type="protein sequence ID" value="VEL25174.1"/>
    <property type="molecule type" value="Genomic_DNA"/>
</dbReference>
<evidence type="ECO:0000313" key="3">
    <source>
        <dbReference type="Proteomes" id="UP000784294"/>
    </source>
</evidence>
<dbReference type="Proteomes" id="UP000784294">
    <property type="component" value="Unassembled WGS sequence"/>
</dbReference>
<accession>A0A448X0Y3</accession>
<evidence type="ECO:0000256" key="1">
    <source>
        <dbReference type="SAM" id="MobiDB-lite"/>
    </source>
</evidence>
<organism evidence="2 3">
    <name type="scientific">Protopolystoma xenopodis</name>
    <dbReference type="NCBI Taxonomy" id="117903"/>
    <lineage>
        <taxon>Eukaryota</taxon>
        <taxon>Metazoa</taxon>
        <taxon>Spiralia</taxon>
        <taxon>Lophotrochozoa</taxon>
        <taxon>Platyhelminthes</taxon>
        <taxon>Monogenea</taxon>
        <taxon>Polyopisthocotylea</taxon>
        <taxon>Polystomatidea</taxon>
        <taxon>Polystomatidae</taxon>
        <taxon>Protopolystoma</taxon>
    </lineage>
</organism>
<feature type="compositionally biased region" description="Acidic residues" evidence="1">
    <location>
        <begin position="179"/>
        <end position="191"/>
    </location>
</feature>
<sequence>MPCISDEKKSSKFGILNDTLIISQLKSIFRQHFPICNRVRVTGILSYSIDDDSEKFLKVDIDSEYASSENTFDVAGKPEQTDYSDNRPLASISPPLLPPLVLHSSRNSQSYNNCEKRLCTQISVGILDKPQYEKEDSIVDQDSTPEEEHCPITSRRDRRKCRQPKRQLVSETGKKYEDTESEADAFTEDGCEERGRADDKDIIDLHNTLSSPKVAKLDHSPSESWDQTSSANQLLQLTSVSSATSAAPSAVVNSPSCPQLVATTVSLPLTSKTQSFPSPLLAKLAIATRGVISNQVDCSTQQSFSSPSGKIQLGETFRQNLGSLQSEAHNISSVGSSG</sequence>
<feature type="compositionally biased region" description="Basic residues" evidence="1">
    <location>
        <begin position="156"/>
        <end position="165"/>
    </location>
</feature>
<protein>
    <submittedName>
        <fullName evidence="2">Uncharacterized protein</fullName>
    </submittedName>
</protein>
<reference evidence="2" key="1">
    <citation type="submission" date="2018-11" db="EMBL/GenBank/DDBJ databases">
        <authorList>
            <consortium name="Pathogen Informatics"/>
        </authorList>
    </citation>
    <scope>NUCLEOTIDE SEQUENCE</scope>
</reference>
<evidence type="ECO:0000313" key="2">
    <source>
        <dbReference type="EMBL" id="VEL25174.1"/>
    </source>
</evidence>